<dbReference type="GO" id="GO:0005759">
    <property type="term" value="C:mitochondrial matrix"/>
    <property type="evidence" value="ECO:0007669"/>
    <property type="project" value="TreeGrafter"/>
</dbReference>
<name>A0AB34KNR3_9PEZI</name>
<feature type="domain" description="Helicase C-terminal" evidence="4">
    <location>
        <begin position="291"/>
        <end position="443"/>
    </location>
</feature>
<dbReference type="AlphaFoldDB" id="A0AB34KNR3"/>
<dbReference type="SUPFAM" id="SSF52540">
    <property type="entry name" value="P-loop containing nucleoside triphosphate hydrolases"/>
    <property type="match status" value="1"/>
</dbReference>
<dbReference type="InterPro" id="IPR006935">
    <property type="entry name" value="Helicase/UvrB_N"/>
</dbReference>
<keyword evidence="1" id="KW-0547">Nucleotide-binding</keyword>
<feature type="domain" description="Helicase ATP-binding" evidence="3">
    <location>
        <begin position="73"/>
        <end position="237"/>
    </location>
</feature>
<dbReference type="RefSeq" id="XP_069228522.1">
    <property type="nucleotide sequence ID" value="XM_069374237.1"/>
</dbReference>
<evidence type="ECO:0000259" key="4">
    <source>
        <dbReference type="PROSITE" id="PS51194"/>
    </source>
</evidence>
<organism evidence="5 6">
    <name type="scientific">Cladosporium halotolerans</name>
    <dbReference type="NCBI Taxonomy" id="1052096"/>
    <lineage>
        <taxon>Eukaryota</taxon>
        <taxon>Fungi</taxon>
        <taxon>Dikarya</taxon>
        <taxon>Ascomycota</taxon>
        <taxon>Pezizomycotina</taxon>
        <taxon>Dothideomycetes</taxon>
        <taxon>Dothideomycetidae</taxon>
        <taxon>Cladosporiales</taxon>
        <taxon>Cladosporiaceae</taxon>
        <taxon>Cladosporium</taxon>
    </lineage>
</organism>
<keyword evidence="6" id="KW-1185">Reference proteome</keyword>
<dbReference type="InterPro" id="IPR001650">
    <property type="entry name" value="Helicase_C-like"/>
</dbReference>
<evidence type="ECO:0000256" key="2">
    <source>
        <dbReference type="SAM" id="MobiDB-lite"/>
    </source>
</evidence>
<dbReference type="PANTHER" id="PTHR47396:SF1">
    <property type="entry name" value="ATP-DEPENDENT HELICASE IRC3-RELATED"/>
    <property type="match status" value="1"/>
</dbReference>
<dbReference type="CDD" id="cd18032">
    <property type="entry name" value="DEXHc_RE_I_III_res"/>
    <property type="match status" value="1"/>
</dbReference>
<reference evidence="5 6" key="1">
    <citation type="journal article" date="2020" name="Microbiol. Resour. Announc.">
        <title>Draft Genome Sequence of a Cladosporium Species Isolated from the Mesophotic Ascidian Didemnum maculosum.</title>
        <authorList>
            <person name="Gioti A."/>
            <person name="Siaperas R."/>
            <person name="Nikolaivits E."/>
            <person name="Le Goff G."/>
            <person name="Ouazzani J."/>
            <person name="Kotoulas G."/>
            <person name="Topakas E."/>
        </authorList>
    </citation>
    <scope>NUCLEOTIDE SEQUENCE [LARGE SCALE GENOMIC DNA]</scope>
    <source>
        <strain evidence="5 6">TM138-S3</strain>
    </source>
</reference>
<feature type="region of interest" description="Disordered" evidence="2">
    <location>
        <begin position="435"/>
        <end position="467"/>
    </location>
</feature>
<dbReference type="GO" id="GO:0036121">
    <property type="term" value="F:double-stranded DNA helicase activity"/>
    <property type="evidence" value="ECO:0007669"/>
    <property type="project" value="TreeGrafter"/>
</dbReference>
<dbReference type="Pfam" id="PF00271">
    <property type="entry name" value="Helicase_C"/>
    <property type="match status" value="1"/>
</dbReference>
<keyword evidence="1" id="KW-0347">Helicase</keyword>
<accession>A0AB34KNR3</accession>
<evidence type="ECO:0008006" key="7">
    <source>
        <dbReference type="Google" id="ProtNLM"/>
    </source>
</evidence>
<gene>
    <name evidence="5" type="ORF">WHR41_05632</name>
</gene>
<dbReference type="GO" id="GO:0032042">
    <property type="term" value="P:mitochondrial DNA metabolic process"/>
    <property type="evidence" value="ECO:0007669"/>
    <property type="project" value="TreeGrafter"/>
</dbReference>
<dbReference type="GeneID" id="96007075"/>
<comment type="caution">
    <text evidence="5">The sequence shown here is derived from an EMBL/GenBank/DDBJ whole genome shotgun (WGS) entry which is preliminary data.</text>
</comment>
<dbReference type="CDD" id="cd18799">
    <property type="entry name" value="SF2_C_EcoAI-like"/>
    <property type="match status" value="1"/>
</dbReference>
<dbReference type="InterPro" id="IPR014001">
    <property type="entry name" value="Helicase_ATP-bd"/>
</dbReference>
<dbReference type="PANTHER" id="PTHR47396">
    <property type="entry name" value="TYPE I RESTRICTION ENZYME ECOKI R PROTEIN"/>
    <property type="match status" value="1"/>
</dbReference>
<dbReference type="SMART" id="SM00487">
    <property type="entry name" value="DEXDc"/>
    <property type="match status" value="1"/>
</dbReference>
<sequence>MRRTLIFQNGASLAAAALKGYRHCPSLSKQHDPFRGNNLRSHSIATSTRLSSNGGSGIQLRPYQEESIASVLTSLAQGARRLGLSLATGSGKTVIFSHLIERVPCPTPDASQTLVLAHRRELVEQAARHITNLYPLKRVEVEMAEQHATGTGDITVASVQSITSGERLQKYDPKRFKLILVDEAHHIAAPTYLNILKHFNLMDKDAKTHTALVGVSATFSRADGLSLGSAIDHIVYHKDYVDMIDDKWLSDVIFTTVHSGADLSRVKTTAGDFQTGALSKAVNNDEINAITVRAWLSKAADRKSTIVFCVDLAHVASLTATFRQYGIDARFVTSDTPRQLRLERLEAFKTGEFPVLLNCGIFTEGTDIPNIDCVLLARPTKSRNLLVQMIGRGLRKYTGKNNCHVIDMVASLETGIVTTPTLFGLDPHELVNDADASAMKDVRDRRASEKEREEKASELSPQNSSQRRHLTGDITFTDYDNVNDLIEDTSGERHIRALSACAWVQIDEDRYILSDRSGDFITIKRSESESEVLFTGKLSDSFKTKSPYMRPRVIASSVTFEGAVSAADTFAKEKFSFEIINKHASWRRRPATQAQVDMLNKFRGENEKLTVETVTKGKAGDQITKLKHGARGRFGRLMAQKKKVQKGEDRKERWRELQKQQEVRVGRLQ</sequence>
<dbReference type="Pfam" id="PF04851">
    <property type="entry name" value="ResIII"/>
    <property type="match status" value="1"/>
</dbReference>
<dbReference type="GO" id="GO:0016787">
    <property type="term" value="F:hydrolase activity"/>
    <property type="evidence" value="ECO:0007669"/>
    <property type="project" value="InterPro"/>
</dbReference>
<dbReference type="GO" id="GO:0070125">
    <property type="term" value="P:mitochondrial translational elongation"/>
    <property type="evidence" value="ECO:0007669"/>
    <property type="project" value="TreeGrafter"/>
</dbReference>
<evidence type="ECO:0000313" key="6">
    <source>
        <dbReference type="Proteomes" id="UP000803884"/>
    </source>
</evidence>
<keyword evidence="1" id="KW-0378">Hydrolase</keyword>
<dbReference type="GO" id="GO:0061749">
    <property type="term" value="F:forked DNA-dependent helicase activity"/>
    <property type="evidence" value="ECO:0007669"/>
    <property type="project" value="TreeGrafter"/>
</dbReference>
<dbReference type="PROSITE" id="PS51194">
    <property type="entry name" value="HELICASE_CTER"/>
    <property type="match status" value="1"/>
</dbReference>
<dbReference type="EMBL" id="JAAQHG020000019">
    <property type="protein sequence ID" value="KAL1585416.1"/>
    <property type="molecule type" value="Genomic_DNA"/>
</dbReference>
<dbReference type="InterPro" id="IPR027417">
    <property type="entry name" value="P-loop_NTPase"/>
</dbReference>
<proteinExistence type="predicted"/>
<keyword evidence="1" id="KW-0067">ATP-binding</keyword>
<dbReference type="InterPro" id="IPR050742">
    <property type="entry name" value="Helicase_Restrict-Modif_Enz"/>
</dbReference>
<dbReference type="PROSITE" id="PS51192">
    <property type="entry name" value="HELICASE_ATP_BIND_1"/>
    <property type="match status" value="1"/>
</dbReference>
<feature type="region of interest" description="Disordered" evidence="2">
    <location>
        <begin position="640"/>
        <end position="669"/>
    </location>
</feature>
<dbReference type="GO" id="GO:0000403">
    <property type="term" value="F:Y-form DNA binding"/>
    <property type="evidence" value="ECO:0007669"/>
    <property type="project" value="TreeGrafter"/>
</dbReference>
<feature type="compositionally biased region" description="Basic and acidic residues" evidence="2">
    <location>
        <begin position="438"/>
        <end position="457"/>
    </location>
</feature>
<dbReference type="SMART" id="SM00490">
    <property type="entry name" value="HELICc"/>
    <property type="match status" value="1"/>
</dbReference>
<dbReference type="Gene3D" id="3.40.50.300">
    <property type="entry name" value="P-loop containing nucleotide triphosphate hydrolases"/>
    <property type="match status" value="2"/>
</dbReference>
<dbReference type="GO" id="GO:0005524">
    <property type="term" value="F:ATP binding"/>
    <property type="evidence" value="ECO:0007669"/>
    <property type="project" value="InterPro"/>
</dbReference>
<evidence type="ECO:0000256" key="1">
    <source>
        <dbReference type="ARBA" id="ARBA00022806"/>
    </source>
</evidence>
<evidence type="ECO:0000259" key="3">
    <source>
        <dbReference type="PROSITE" id="PS51192"/>
    </source>
</evidence>
<protein>
    <recommendedName>
        <fullName evidence="7">Mitochondrial ATP-dependent helicase irc3</fullName>
    </recommendedName>
</protein>
<evidence type="ECO:0000313" key="5">
    <source>
        <dbReference type="EMBL" id="KAL1585416.1"/>
    </source>
</evidence>
<dbReference type="Proteomes" id="UP000803884">
    <property type="component" value="Unassembled WGS sequence"/>
</dbReference>
<feature type="compositionally biased region" description="Basic and acidic residues" evidence="2">
    <location>
        <begin position="645"/>
        <end position="669"/>
    </location>
</feature>